<protein>
    <submittedName>
        <fullName evidence="1">Virion structural protein</fullName>
    </submittedName>
</protein>
<evidence type="ECO:0000313" key="1">
    <source>
        <dbReference type="EMBL" id="QQV92061.1"/>
    </source>
</evidence>
<gene>
    <name evidence="1" type="ORF">vBKpMFBKp24_018</name>
</gene>
<organism evidence="1 2">
    <name type="scientific">Klebsiella phage vB_KpM_FBKp24</name>
    <dbReference type="NCBI Taxonomy" id="2801834"/>
    <lineage>
        <taxon>Viruses</taxon>
        <taxon>Duplodnaviria</taxon>
        <taxon>Heunggongvirae</taxon>
        <taxon>Uroviricota</taxon>
        <taxon>Caudoviricetes</taxon>
        <taxon>Chimalliviridae</taxon>
        <taxon>Maaswegvirus</taxon>
        <taxon>Maaswegvirus Kp24</taxon>
    </lineage>
</organism>
<reference evidence="1 2" key="1">
    <citation type="submission" date="2020-12" db="EMBL/GenBank/DDBJ databases">
        <title>Genomic characterization of four novel bacteriophages infecting Klebsiella pneumoniae.</title>
        <authorList>
            <person name="Estrada Bonilla B."/>
            <person name="Costa A.R."/>
            <person name="van Rossum T."/>
            <person name="Hagedoorn S."/>
            <person name="Wallinga H."/>
            <person name="Xiao M."/>
            <person name="Song W."/>
            <person name="Haas P.-J."/>
            <person name="Nobrega F.L."/>
            <person name="Brouns S.J.J."/>
        </authorList>
    </citation>
    <scope>NUCLEOTIDE SEQUENCE [LARGE SCALE GENOMIC DNA]</scope>
</reference>
<keyword evidence="2" id="KW-1185">Reference proteome</keyword>
<sequence>MKLSVESIVIPTMTAVMTAVGSNAINEARKNRAGDFTADSLIDYTQPTRIEPLTLVEQNLWREPYMEDIMQTVLNIFSGYYMQAVSLAAEIKGISVTKRLERFNPKRDPLNSLADAVISAVAKEDGVKFGLPSLESMATLAKCNQVGSINWSSHSTEAMRVGHNPNPMSNVGADAASDKPRNGGKPVSAELVSKDTLQALRDNSNLAVGKMLEVTIAVDENQIKVPVNVRLQTVPVPTRSMTLFLTAGAQNRNLKERWYEFKAEKLTFFADLIGVRDLLDEHRKNIIKDDTGLYLKQIQQKRKNTLAGLISGRPSVASASNIVVITEEQRVILERELNIKLSTLAGRKVLEQNSGIMLLVVVDRNYEQVEIFHRGIEGSTELSLNAMKNAAKNSGPDVMKIFEMYKSMKAPTF</sequence>
<name>A0A7U0GBD3_9CAUD</name>
<proteinExistence type="predicted"/>
<dbReference type="EMBL" id="MW394391">
    <property type="protein sequence ID" value="QQV92061.1"/>
    <property type="molecule type" value="Genomic_DNA"/>
</dbReference>
<accession>A0A7U0GBD3</accession>
<evidence type="ECO:0000313" key="2">
    <source>
        <dbReference type="Proteomes" id="UP000596381"/>
    </source>
</evidence>
<dbReference type="Proteomes" id="UP000596381">
    <property type="component" value="Segment"/>
</dbReference>